<evidence type="ECO:0008006" key="3">
    <source>
        <dbReference type="Google" id="ProtNLM"/>
    </source>
</evidence>
<dbReference type="Gene3D" id="2.60.120.380">
    <property type="match status" value="1"/>
</dbReference>
<dbReference type="EMBL" id="BAAAGE010000001">
    <property type="protein sequence ID" value="GAA0714520.1"/>
    <property type="molecule type" value="Genomic_DNA"/>
</dbReference>
<dbReference type="Proteomes" id="UP001501758">
    <property type="component" value="Unassembled WGS sequence"/>
</dbReference>
<evidence type="ECO:0000313" key="1">
    <source>
        <dbReference type="EMBL" id="GAA0714520.1"/>
    </source>
</evidence>
<comment type="caution">
    <text evidence="1">The sequence shown here is derived from an EMBL/GenBank/DDBJ whole genome shotgun (WGS) entry which is preliminary data.</text>
</comment>
<protein>
    <recommendedName>
        <fullName evidence="3">Fibronectin type-III domain-containing protein</fullName>
    </recommendedName>
</protein>
<sequence length="644" mass="73114">MRKIVNLFYLCISVLILSCGDDDDAIGNLPPMEVTNIEAQVTEGTLVRISWEESEDINNDQLSYDVVVNGRVAADRTTELSLIYDVSDLIDDNSKNSQKGLSIELTINIKAYDTNGGVSEESEVKRNVFVNRNPGEFEFASINFDFSYYNWLEVNWYPSVDEDDDILSYDVYLNDLILKENYIIGSDNYNGIGSVYYNNNYIQYINEEIVIKVVANDRDGGITEITKSFDFRGTDVELGTLTLPYNNAFDYMINQDEVDGKIGYVFEIDENTGYVIRSDEYTHLRLSDDQGNYIAGSSQRISGESLSPGTYYLEIGDYYSNTLSGTITFILKDPKESDINLNTLSVPYEEVLNFDIQNNEPDNRIGYTFEITEDTGFSAFSDMDVSFELKDANGSFITSGYRRASIETIQAGTYYLEVYHYYYNNVEPGSFTLVLKDPNETDIDLGLLNTPYSNSVDFTVTRNEPDGKIKLLFEINESVGYYFDTQIGTYMNLYDSNNNYINSGYRDINGENLNPGAYYLEIENQNYNDISGTISMILSNSNESDVDLGILSTPYDQSFDFNTTNEVDRKIRYQFTVEAQVSYAFQIVNESYDDYIYLYDSSGNYLNGSDYYEINGSLTPGTYYVEVAGYSNQIGSGTLLFNLQ</sequence>
<reference evidence="2" key="1">
    <citation type="journal article" date="2019" name="Int. J. Syst. Evol. Microbiol.">
        <title>The Global Catalogue of Microorganisms (GCM) 10K type strain sequencing project: providing services to taxonomists for standard genome sequencing and annotation.</title>
        <authorList>
            <consortium name="The Broad Institute Genomics Platform"/>
            <consortium name="The Broad Institute Genome Sequencing Center for Infectious Disease"/>
            <person name="Wu L."/>
            <person name="Ma J."/>
        </authorList>
    </citation>
    <scope>NUCLEOTIDE SEQUENCE [LARGE SCALE GENOMIC DNA]</scope>
    <source>
        <strain evidence="2">JCM 15974</strain>
    </source>
</reference>
<dbReference type="PROSITE" id="PS51257">
    <property type="entry name" value="PROKAR_LIPOPROTEIN"/>
    <property type="match status" value="1"/>
</dbReference>
<dbReference type="RefSeq" id="WP_343910707.1">
    <property type="nucleotide sequence ID" value="NZ_BAAAGE010000001.1"/>
</dbReference>
<organism evidence="1 2">
    <name type="scientific">Aquimarina litoralis</name>
    <dbReference type="NCBI Taxonomy" id="584605"/>
    <lineage>
        <taxon>Bacteria</taxon>
        <taxon>Pseudomonadati</taxon>
        <taxon>Bacteroidota</taxon>
        <taxon>Flavobacteriia</taxon>
        <taxon>Flavobacteriales</taxon>
        <taxon>Flavobacteriaceae</taxon>
        <taxon>Aquimarina</taxon>
    </lineage>
</organism>
<gene>
    <name evidence="1" type="ORF">GCM10009430_07830</name>
</gene>
<evidence type="ECO:0000313" key="2">
    <source>
        <dbReference type="Proteomes" id="UP001501758"/>
    </source>
</evidence>
<keyword evidence="2" id="KW-1185">Reference proteome</keyword>
<accession>A0ABP3TPC6</accession>
<proteinExistence type="predicted"/>
<name>A0ABP3TPC6_9FLAO</name>